<organism evidence="6 7">
    <name type="scientific">Sporothrix epigloea</name>
    <dbReference type="NCBI Taxonomy" id="1892477"/>
    <lineage>
        <taxon>Eukaryota</taxon>
        <taxon>Fungi</taxon>
        <taxon>Dikarya</taxon>
        <taxon>Ascomycota</taxon>
        <taxon>Pezizomycotina</taxon>
        <taxon>Sordariomycetes</taxon>
        <taxon>Sordariomycetidae</taxon>
        <taxon>Ophiostomatales</taxon>
        <taxon>Ophiostomataceae</taxon>
        <taxon>Sporothrix</taxon>
    </lineage>
</organism>
<dbReference type="EMBL" id="CAWUOM010000112">
    <property type="protein sequence ID" value="CAK7272692.1"/>
    <property type="molecule type" value="Genomic_DNA"/>
</dbReference>
<dbReference type="SUPFAM" id="SSF55729">
    <property type="entry name" value="Acyl-CoA N-acyltransferases (Nat)"/>
    <property type="match status" value="1"/>
</dbReference>
<evidence type="ECO:0000259" key="5">
    <source>
        <dbReference type="Pfam" id="PF00933"/>
    </source>
</evidence>
<reference evidence="6 7" key="1">
    <citation type="submission" date="2024-01" db="EMBL/GenBank/DDBJ databases">
        <authorList>
            <person name="Allen C."/>
            <person name="Tagirdzhanova G."/>
        </authorList>
    </citation>
    <scope>NUCLEOTIDE SEQUENCE [LARGE SCALE GENOMIC DNA]</scope>
    <source>
        <strain evidence="6 7">CBS 573.63</strain>
    </source>
</reference>
<keyword evidence="2" id="KW-0378">Hydrolase</keyword>
<keyword evidence="4" id="KW-0326">Glycosidase</keyword>
<dbReference type="Proteomes" id="UP001642501">
    <property type="component" value="Unassembled WGS sequence"/>
</dbReference>
<dbReference type="Gene3D" id="3.20.20.300">
    <property type="entry name" value="Glycoside hydrolase, family 3, N-terminal domain"/>
    <property type="match status" value="1"/>
</dbReference>
<dbReference type="Pfam" id="PF00933">
    <property type="entry name" value="Glyco_hydro_3"/>
    <property type="match status" value="1"/>
</dbReference>
<dbReference type="InterPro" id="IPR050226">
    <property type="entry name" value="NagZ_Beta-hexosaminidase"/>
</dbReference>
<sequence length="1026" mass="110051">MPNTDEGELDPLWNNLDWYVVSSAQETAKLVKELQTIAHDAGHPYPLLIALDQENGGVNSLFDEDYICQFPSAMGIAAAGRPDLAYHIAKATATEVSACGVNMILGPVLDVLTNARYQPLGVRATSDDPQEVSQYGIAAMKGYKDAGLATCGKHFPSYGNLDFLGSSLDIPIITQTLEELSLSAIVPFRNAIASGRLDAMFVGGCGIANSSMNVGHACLSDQIVDDLLRNELGFRGVVFSECLEMEALSHDIGVKGGTVMAVEAGCDIVMLCRAYDVQLEAIAGLKLGYANGIINRDRILTSLRRVLHLKNGCTSWTTALNPPALPLLSKIHNSHLAISRKAYDDSITVMRDRERLLPLSRSMQQHEELLLLTPLVKPLPASSATKTLENKHSTSSSSSQTVHDKWLHRDRSAIMSGEGVFRGLGRSLARARHGKLLHTSYTANGLRPVHENLIHRASTIIIVTADANRNLYQAGFTKHVAMMCSMLRASGQNKNLIVVAVSSPYDFAMDKTIDTYICTFDFTEMAMSALVRALFSDTSPGDTLPGTLRKSKKVLKSRRNWLVEPYNRDRDGKGLDELLQSVARASGSHLQYLRSTTASSFELNDPNIEESHLVVSNSSTQALYGFCATYRVKNSAIGIIGGLFVDPAKRNVSVGRSLHRCAVRNLSQKSGVTKLQLGSSFPGVFLGIPVIEGSGNRTADSTVTSSMWGAGGEGSGIARRSMDASGLDTFDPATTSNSDLWSWFARGGWEASISHRITNLVISDLSRWSPPEGLTRKLVNAGISFDLIQGPELADSVLKHVVLLAGPEVVELYRYALSQVNNNTCAVVRAKITNTSSIGKNGDGADVANMGAGSTSDASEETLLGTVIVCSPRSAMAEFLPPLQPLRSLHITSPTTLGNVNYHGSNVNGRSTSFSIDDSLVSGLGSGSLGGGFDEQTATSGIVAPLVVASGVGNLPPSSAALSASSLLVLQGLAMMAVRQNKNHRAVRSVLSRVTNEMLEALLAMQFEVLQAYDELTVNVKDMNIP</sequence>
<dbReference type="InterPro" id="IPR016181">
    <property type="entry name" value="Acyl_CoA_acyltransferase"/>
</dbReference>
<evidence type="ECO:0000256" key="1">
    <source>
        <dbReference type="ARBA" id="ARBA00005336"/>
    </source>
</evidence>
<comment type="similarity">
    <text evidence="1">Belongs to the glycosyl hydrolase 3 family.</text>
</comment>
<name>A0ABP0DWX1_9PEZI</name>
<dbReference type="SUPFAM" id="SSF51445">
    <property type="entry name" value="(Trans)glycosidases"/>
    <property type="match status" value="1"/>
</dbReference>
<gene>
    <name evidence="6" type="ORF">SEPCBS57363_005260</name>
</gene>
<protein>
    <recommendedName>
        <fullName evidence="5">Glycoside hydrolase family 3 N-terminal domain-containing protein</fullName>
    </recommendedName>
</protein>
<dbReference type="Gene3D" id="3.40.50.1700">
    <property type="entry name" value="Glycoside hydrolase family 3 C-terminal domain"/>
    <property type="match status" value="1"/>
</dbReference>
<accession>A0ABP0DWX1</accession>
<evidence type="ECO:0000256" key="4">
    <source>
        <dbReference type="ARBA" id="ARBA00023295"/>
    </source>
</evidence>
<dbReference type="InterPro" id="IPR017853">
    <property type="entry name" value="GH"/>
</dbReference>
<evidence type="ECO:0000313" key="6">
    <source>
        <dbReference type="EMBL" id="CAK7272692.1"/>
    </source>
</evidence>
<keyword evidence="3" id="KW-0325">Glycoprotein</keyword>
<dbReference type="InterPro" id="IPR036962">
    <property type="entry name" value="Glyco_hydro_3_N_sf"/>
</dbReference>
<evidence type="ECO:0000256" key="3">
    <source>
        <dbReference type="ARBA" id="ARBA00023180"/>
    </source>
</evidence>
<comment type="caution">
    <text evidence="6">The sequence shown here is derived from an EMBL/GenBank/DDBJ whole genome shotgun (WGS) entry which is preliminary data.</text>
</comment>
<evidence type="ECO:0000256" key="2">
    <source>
        <dbReference type="ARBA" id="ARBA00022801"/>
    </source>
</evidence>
<dbReference type="InterPro" id="IPR036881">
    <property type="entry name" value="Glyco_hydro_3_C_sf"/>
</dbReference>
<dbReference type="InterPro" id="IPR001764">
    <property type="entry name" value="Glyco_hydro_3_N"/>
</dbReference>
<dbReference type="PANTHER" id="PTHR30480:SF8">
    <property type="entry name" value="PUTATIVE (AFU_ORTHOLOGUE AFUA_8G04060)-RELATED"/>
    <property type="match status" value="1"/>
</dbReference>
<keyword evidence="7" id="KW-1185">Reference proteome</keyword>
<feature type="domain" description="Glycoside hydrolase family 3 N-terminal" evidence="5">
    <location>
        <begin position="23"/>
        <end position="309"/>
    </location>
</feature>
<evidence type="ECO:0000313" key="7">
    <source>
        <dbReference type="Proteomes" id="UP001642501"/>
    </source>
</evidence>
<proteinExistence type="inferred from homology"/>
<dbReference type="PANTHER" id="PTHR30480">
    <property type="entry name" value="BETA-HEXOSAMINIDASE-RELATED"/>
    <property type="match status" value="1"/>
</dbReference>